<proteinExistence type="predicted"/>
<dbReference type="EMBL" id="JYDP01000010">
    <property type="protein sequence ID" value="KRZ16702.1"/>
    <property type="molecule type" value="Genomic_DNA"/>
</dbReference>
<accession>A0A0V1I1B2</accession>
<evidence type="ECO:0000313" key="1">
    <source>
        <dbReference type="EMBL" id="KRZ16702.1"/>
    </source>
</evidence>
<reference evidence="1 2" key="1">
    <citation type="submission" date="2015-01" db="EMBL/GenBank/DDBJ databases">
        <title>Evolution of Trichinella species and genotypes.</title>
        <authorList>
            <person name="Korhonen P.K."/>
            <person name="Edoardo P."/>
            <person name="Giuseppe L.R."/>
            <person name="Gasser R.B."/>
        </authorList>
    </citation>
    <scope>NUCLEOTIDE SEQUENCE [LARGE SCALE GENOMIC DNA]</scope>
    <source>
        <strain evidence="1">ISS1029</strain>
    </source>
</reference>
<dbReference type="Proteomes" id="UP000055024">
    <property type="component" value="Unassembled WGS sequence"/>
</dbReference>
<comment type="caution">
    <text evidence="1">The sequence shown here is derived from an EMBL/GenBank/DDBJ whole genome shotgun (WGS) entry which is preliminary data.</text>
</comment>
<keyword evidence="2" id="KW-1185">Reference proteome</keyword>
<dbReference type="AlphaFoldDB" id="A0A0V1I1B2"/>
<organism evidence="1 2">
    <name type="scientific">Trichinella zimbabwensis</name>
    <dbReference type="NCBI Taxonomy" id="268475"/>
    <lineage>
        <taxon>Eukaryota</taxon>
        <taxon>Metazoa</taxon>
        <taxon>Ecdysozoa</taxon>
        <taxon>Nematoda</taxon>
        <taxon>Enoplea</taxon>
        <taxon>Dorylaimia</taxon>
        <taxon>Trichinellida</taxon>
        <taxon>Trichinellidae</taxon>
        <taxon>Trichinella</taxon>
    </lineage>
</organism>
<gene>
    <name evidence="1" type="ORF">T11_6939</name>
</gene>
<evidence type="ECO:0000313" key="2">
    <source>
        <dbReference type="Proteomes" id="UP000055024"/>
    </source>
</evidence>
<sequence length="155" mass="17635">MEKLFFSTTLYHKNEQKSTRVYQSTRTFEQVTEKDSVGRTIKPTVRLLDSGFVGPVETQRPLTQVYPVIALAEISHVQQLSDVVNRMPFGSRCGMLAELCHLNGNAPDIPLIFFILGQRNRRNGKLPDRSTNLSIQYSRPEMNLRRPAACQTVPE</sequence>
<dbReference type="OrthoDB" id="10271281at2759"/>
<name>A0A0V1I1B2_9BILA</name>
<protein>
    <submittedName>
        <fullName evidence="1">Uncharacterized protein</fullName>
    </submittedName>
</protein>